<protein>
    <submittedName>
        <fullName evidence="1">Uncharacterized protein</fullName>
    </submittedName>
</protein>
<dbReference type="RefSeq" id="WP_150337881.1">
    <property type="nucleotide sequence ID" value="NZ_JAERIX010000052.1"/>
</dbReference>
<proteinExistence type="predicted"/>
<gene>
    <name evidence="1" type="ORF">F4V45_08465</name>
</gene>
<reference evidence="1 2" key="1">
    <citation type="submission" date="2019-09" db="EMBL/GenBank/DDBJ databases">
        <title>Draft genome sequence of various Type strains from the CCUG.</title>
        <authorList>
            <person name="Pineiro-Iglesias B."/>
            <person name="Tunovic T."/>
            <person name="Unosson C."/>
            <person name="Inganas E."/>
            <person name="Ohlen M."/>
            <person name="Cardew S."/>
            <person name="Jensie-Markopoulos S."/>
            <person name="Salva-Serra F."/>
            <person name="Jaen-Luchoro D."/>
            <person name="Karlsson R."/>
            <person name="Svensson-Stadler L."/>
            <person name="Chun J."/>
            <person name="Moore E."/>
        </authorList>
    </citation>
    <scope>NUCLEOTIDE SEQUENCE [LARGE SCALE GENOMIC DNA]</scope>
    <source>
        <strain evidence="1 2">CCUG 32756T</strain>
    </source>
</reference>
<dbReference type="EMBL" id="VXKE01000021">
    <property type="protein sequence ID" value="KAA8707882.1"/>
    <property type="molecule type" value="Genomic_DNA"/>
</dbReference>
<organism evidence="1 2">
    <name type="scientific">Helicobacter canis</name>
    <dbReference type="NCBI Taxonomy" id="29419"/>
    <lineage>
        <taxon>Bacteria</taxon>
        <taxon>Pseudomonadati</taxon>
        <taxon>Campylobacterota</taxon>
        <taxon>Epsilonproteobacteria</taxon>
        <taxon>Campylobacterales</taxon>
        <taxon>Helicobacteraceae</taxon>
        <taxon>Helicobacter</taxon>
    </lineage>
</organism>
<comment type="caution">
    <text evidence="1">The sequence shown here is derived from an EMBL/GenBank/DDBJ whole genome shotgun (WGS) entry which is preliminary data.</text>
</comment>
<evidence type="ECO:0000313" key="1">
    <source>
        <dbReference type="EMBL" id="KAA8707882.1"/>
    </source>
</evidence>
<name>A0A5M9QJT0_9HELI</name>
<sequence length="279" mass="30399">MNNLAANQAFSQSDAILVLGAGAFEFRALMDSLGDLGQPVQQSILCLHPFVDSRSTGIEQYQYEVGAELGVITLLLAAFASVNSQFPTIVMEFVKDLDIGHIASESALAEEELATIAQALQQAQSPVIFIGESFLCHKYAQLICKIIATIEMYSKVVFIPSLASIAQYQKLDSSDVVQILQALSNIPESNGAFVYLSPFDEENLASPVLYATKTFLRLSHLEQSAQARLIVDCAEVDCAIRQVEYLKGAAAVLKGWHTQGERFYPFITAQFAQNGGYNG</sequence>
<evidence type="ECO:0000313" key="2">
    <source>
        <dbReference type="Proteomes" id="UP000323707"/>
    </source>
</evidence>
<accession>A0A5M9QJT0</accession>
<dbReference type="Proteomes" id="UP000323707">
    <property type="component" value="Unassembled WGS sequence"/>
</dbReference>
<dbReference type="AlphaFoldDB" id="A0A5M9QJT0"/>